<keyword evidence="4" id="KW-0223">Dioxygenase</keyword>
<feature type="signal peptide" evidence="2">
    <location>
        <begin position="1"/>
        <end position="28"/>
    </location>
</feature>
<protein>
    <submittedName>
        <fullName evidence="4">Intradiol ring-cleavage dioxygenase</fullName>
    </submittedName>
</protein>
<dbReference type="PANTHER" id="PTHR34315">
    <property type="match status" value="1"/>
</dbReference>
<dbReference type="EMBL" id="CP096040">
    <property type="protein sequence ID" value="USQ97087.1"/>
    <property type="molecule type" value="Genomic_DNA"/>
</dbReference>
<keyword evidence="2" id="KW-0732">Signal</keyword>
<dbReference type="GO" id="GO:0051213">
    <property type="term" value="F:dioxygenase activity"/>
    <property type="evidence" value="ECO:0007669"/>
    <property type="project" value="UniProtKB-KW"/>
</dbReference>
<evidence type="ECO:0000313" key="5">
    <source>
        <dbReference type="Proteomes" id="UP001057520"/>
    </source>
</evidence>
<evidence type="ECO:0000259" key="3">
    <source>
        <dbReference type="Pfam" id="PF00775"/>
    </source>
</evidence>
<keyword evidence="4" id="KW-0560">Oxidoreductase</keyword>
<organism evidence="4 5">
    <name type="scientific">Caulobacter segnis</name>
    <dbReference type="NCBI Taxonomy" id="88688"/>
    <lineage>
        <taxon>Bacteria</taxon>
        <taxon>Pseudomonadati</taxon>
        <taxon>Pseudomonadota</taxon>
        <taxon>Alphaproteobacteria</taxon>
        <taxon>Caulobacterales</taxon>
        <taxon>Caulobacteraceae</taxon>
        <taxon>Caulobacter</taxon>
    </lineage>
</organism>
<dbReference type="InterPro" id="IPR006311">
    <property type="entry name" value="TAT_signal"/>
</dbReference>
<dbReference type="SUPFAM" id="SSF49482">
    <property type="entry name" value="Aromatic compound dioxygenase"/>
    <property type="match status" value="1"/>
</dbReference>
<feature type="domain" description="Intradiol ring-cleavage dioxygenases" evidence="3">
    <location>
        <begin position="48"/>
        <end position="148"/>
    </location>
</feature>
<name>A0ABY4ZW84_9CAUL</name>
<feature type="chain" id="PRO_5045975308" evidence="2">
    <location>
        <begin position="29"/>
        <end position="285"/>
    </location>
</feature>
<gene>
    <name evidence="4" type="ORF">MZV50_05910</name>
</gene>
<accession>A0ABY4ZW84</accession>
<dbReference type="Proteomes" id="UP001057520">
    <property type="component" value="Chromosome"/>
</dbReference>
<dbReference type="InterPro" id="IPR015889">
    <property type="entry name" value="Intradiol_dOase_core"/>
</dbReference>
<evidence type="ECO:0000256" key="2">
    <source>
        <dbReference type="SAM" id="SignalP"/>
    </source>
</evidence>
<dbReference type="InterPro" id="IPR000627">
    <property type="entry name" value="Intradiol_dOase_C"/>
</dbReference>
<dbReference type="PANTHER" id="PTHR34315:SF1">
    <property type="entry name" value="INTRADIOL RING-CLEAVAGE DIOXYGENASES DOMAIN-CONTAINING PROTEIN-RELATED"/>
    <property type="match status" value="1"/>
</dbReference>
<evidence type="ECO:0000313" key="4">
    <source>
        <dbReference type="EMBL" id="USQ97087.1"/>
    </source>
</evidence>
<evidence type="ECO:0000256" key="1">
    <source>
        <dbReference type="SAM" id="MobiDB-lite"/>
    </source>
</evidence>
<dbReference type="Pfam" id="PF00775">
    <property type="entry name" value="Dioxygenase_C"/>
    <property type="match status" value="1"/>
</dbReference>
<reference evidence="4 5" key="1">
    <citation type="submission" date="2022-04" db="EMBL/GenBank/DDBJ databases">
        <title>Genome sequence of soybean root-associated Caulobacter segnis RL271.</title>
        <authorList>
            <person name="Longley R."/>
            <person name="Bonito G."/>
            <person name="Trigodet F."/>
            <person name="Crosson S."/>
            <person name="Fiebig A."/>
        </authorList>
    </citation>
    <scope>NUCLEOTIDE SEQUENCE [LARGE SCALE GENOMIC DNA]</scope>
    <source>
        <strain evidence="4 5">RL271</strain>
    </source>
</reference>
<sequence length="285" mass="30154">MTDLHRRGLLALGLATGAAAGAAAEASAAETRARQLNPGPTLTPAVTEGPYYLAGAPARGDIREGLPGLAVELRFHVFDETGAPLPLARVDVWHCDAQGRYSGFGDAPGREPPAALKAARFLRGVQPVDDGGVATFRTVYPGWYEGRTTHIHYKVWLDGRTLLTSQVFLPDALNEFLYLQAADYRRERARDTLNRNDGIARQGGEATFAAVAQGDDRFRVDFDVVVDRQARPRAEGGSPGGPPPGLSVDGLPPDFPGEGPGGGPGRRPSLTGEARVAALLPKAST</sequence>
<dbReference type="PROSITE" id="PS51318">
    <property type="entry name" value="TAT"/>
    <property type="match status" value="1"/>
</dbReference>
<proteinExistence type="predicted"/>
<dbReference type="Gene3D" id="2.60.130.10">
    <property type="entry name" value="Aromatic compound dioxygenase"/>
    <property type="match status" value="1"/>
</dbReference>
<dbReference type="CDD" id="cd03457">
    <property type="entry name" value="intradiol_dioxygenase_like"/>
    <property type="match status" value="1"/>
</dbReference>
<feature type="region of interest" description="Disordered" evidence="1">
    <location>
        <begin position="230"/>
        <end position="271"/>
    </location>
</feature>
<keyword evidence="5" id="KW-1185">Reference proteome</keyword>